<protein>
    <submittedName>
        <fullName evidence="3">Phage integrase family protein</fullName>
    </submittedName>
</protein>
<dbReference type="EMBL" id="FNIR01000005">
    <property type="protein sequence ID" value="SDO33013.1"/>
    <property type="molecule type" value="Genomic_DNA"/>
</dbReference>
<name>A0A1H0INR7_9ACTN</name>
<dbReference type="OrthoDB" id="1822491at2"/>
<dbReference type="SUPFAM" id="SSF56349">
    <property type="entry name" value="DNA breaking-rejoining enzymes"/>
    <property type="match status" value="1"/>
</dbReference>
<organism evidence="3 4">
    <name type="scientific">Klenkia soli</name>
    <dbReference type="NCBI Taxonomy" id="1052260"/>
    <lineage>
        <taxon>Bacteria</taxon>
        <taxon>Bacillati</taxon>
        <taxon>Actinomycetota</taxon>
        <taxon>Actinomycetes</taxon>
        <taxon>Geodermatophilales</taxon>
        <taxon>Geodermatophilaceae</taxon>
        <taxon>Klenkia</taxon>
    </lineage>
</organism>
<evidence type="ECO:0000313" key="4">
    <source>
        <dbReference type="Proteomes" id="UP000199088"/>
    </source>
</evidence>
<dbReference type="PROSITE" id="PS51898">
    <property type="entry name" value="TYR_RECOMBINASE"/>
    <property type="match status" value="1"/>
</dbReference>
<reference evidence="4" key="1">
    <citation type="submission" date="2016-10" db="EMBL/GenBank/DDBJ databases">
        <authorList>
            <person name="Varghese N."/>
            <person name="Submissions S."/>
        </authorList>
    </citation>
    <scope>NUCLEOTIDE SEQUENCE [LARGE SCALE GENOMIC DNA]</scope>
    <source>
        <strain evidence="4">DSM 45843</strain>
    </source>
</reference>
<dbReference type="PANTHER" id="PTHR30349:SF64">
    <property type="entry name" value="PROPHAGE INTEGRASE INTD-RELATED"/>
    <property type="match status" value="1"/>
</dbReference>
<dbReference type="GO" id="GO:0003677">
    <property type="term" value="F:DNA binding"/>
    <property type="evidence" value="ECO:0007669"/>
    <property type="project" value="InterPro"/>
</dbReference>
<dbReference type="AlphaFoldDB" id="A0A1H0INR7"/>
<dbReference type="InterPro" id="IPR050090">
    <property type="entry name" value="Tyrosine_recombinase_XerCD"/>
</dbReference>
<gene>
    <name evidence="3" type="ORF">SAMN05660199_01725</name>
</gene>
<evidence type="ECO:0000256" key="1">
    <source>
        <dbReference type="ARBA" id="ARBA00023172"/>
    </source>
</evidence>
<dbReference type="PANTHER" id="PTHR30349">
    <property type="entry name" value="PHAGE INTEGRASE-RELATED"/>
    <property type="match status" value="1"/>
</dbReference>
<keyword evidence="4" id="KW-1185">Reference proteome</keyword>
<dbReference type="RefSeq" id="WP_091243253.1">
    <property type="nucleotide sequence ID" value="NZ_FNIR01000005.1"/>
</dbReference>
<keyword evidence="1" id="KW-0233">DNA recombination</keyword>
<dbReference type="GO" id="GO:0015074">
    <property type="term" value="P:DNA integration"/>
    <property type="evidence" value="ECO:0007669"/>
    <property type="project" value="InterPro"/>
</dbReference>
<accession>A0A1H0INR7</accession>
<dbReference type="InterPro" id="IPR002104">
    <property type="entry name" value="Integrase_catalytic"/>
</dbReference>
<dbReference type="Proteomes" id="UP000199088">
    <property type="component" value="Unassembled WGS sequence"/>
</dbReference>
<dbReference type="Gene3D" id="1.10.443.10">
    <property type="entry name" value="Intergrase catalytic core"/>
    <property type="match status" value="1"/>
</dbReference>
<dbReference type="STRING" id="1052260.SAMN05660199_01725"/>
<sequence length="407" mass="45564">MSEGRTSTRRRDNDPVRVYADGRIAWYTGGAPGVGKRKIKRCGNREAAELEATELRDHLRLLPSGAHSKLDQTIDDLMRAARDHWEAVGRPPGTIRQYRSNYNTHIPESVGAKLCHDADISTWTAIFDNLNRARASEQVVRSVARTMGALIQYGSSRGYFPDGQPFGGLDPRKAVVSGAKETAAHQSKARPKPVVHLLDCPTPADIDKFAAAFEEEYPGYGARLVWLAFGTGLRINEVLALRVDSIDLDTLVVAVDWQLDRYGNWPALVKPKGKDARTTQLWTCYRDVAVSLIEDARSREGIEYGWLFPRHRSETKWAEQAGKLSGAAIRRCEWQWSGFHWLRHGFASWSLAPASDGGFGMNPTRVQKWLGHKKLSTTTDFYVHTPRSNDAHIREATRHLPGTPTGR</sequence>
<dbReference type="CDD" id="cd01189">
    <property type="entry name" value="INT_ICEBs1_C_like"/>
    <property type="match status" value="1"/>
</dbReference>
<dbReference type="InterPro" id="IPR011010">
    <property type="entry name" value="DNA_brk_join_enz"/>
</dbReference>
<dbReference type="GO" id="GO:0006310">
    <property type="term" value="P:DNA recombination"/>
    <property type="evidence" value="ECO:0007669"/>
    <property type="project" value="UniProtKB-KW"/>
</dbReference>
<dbReference type="InterPro" id="IPR013762">
    <property type="entry name" value="Integrase-like_cat_sf"/>
</dbReference>
<evidence type="ECO:0000313" key="3">
    <source>
        <dbReference type="EMBL" id="SDO33013.1"/>
    </source>
</evidence>
<dbReference type="Pfam" id="PF00589">
    <property type="entry name" value="Phage_integrase"/>
    <property type="match status" value="1"/>
</dbReference>
<evidence type="ECO:0000259" key="2">
    <source>
        <dbReference type="PROSITE" id="PS51898"/>
    </source>
</evidence>
<proteinExistence type="predicted"/>
<feature type="domain" description="Tyr recombinase" evidence="2">
    <location>
        <begin position="196"/>
        <end position="398"/>
    </location>
</feature>